<name>A0A2A9NRU7_9AGAR</name>
<dbReference type="Gene3D" id="1.20.1280.50">
    <property type="match status" value="1"/>
</dbReference>
<dbReference type="Gene3D" id="3.80.10.10">
    <property type="entry name" value="Ribonuclease Inhibitor"/>
    <property type="match status" value="1"/>
</dbReference>
<accession>A0A2A9NRU7</accession>
<dbReference type="SUPFAM" id="SSF52047">
    <property type="entry name" value="RNI-like"/>
    <property type="match status" value="1"/>
</dbReference>
<sequence>MSYLESHNDVDSEVVLAQCTGTAPLALLNLFTNGCAPTDSERRQSQATITSTRRQLSTLNSEIKTLKQALAKLTAQKKQLFTQLTLYESALAPIRRIPREILVEIFTHCVPQWPTSNPRVTEIPLLFEHVCKYWKTVVQSTPKLWTQIGVDAGYPHSDPDPSMVQLWLTRSAKCPIDVCIDVESPSFSLDVILLHSDRWRKLDLTITLEHISVLSPIRGKLSSLEHLDLTVIGEEDSLVTRIDHFFSAPNLSIFHSRGIGTDNFAFLRPTISFNDLALPWTQLTQYSGRLTAADLFRLIQAAPNLVSLEAHIKWKTQLPTDQPPIHPIVPMQRLKRLNLRFPLVGPSDVLSHLPSCPNLREFSIKAVGGLGSTPEALNSLLAKSATHLEKIEFRCIELKDHHIIEALRFLPNLIDLIISDNDNSGTITDKLLSYLTLPPRTGNTETPPSLPQLKVIRLDMYDAVGPSVQVLISMIQSRLATLKSVQIVVDCHECFCIPTPLVIHAQSLQRSGFDICLSFNGNNIDGNFRIPANRSVVDCYSFV</sequence>
<dbReference type="InterPro" id="IPR032675">
    <property type="entry name" value="LRR_dom_sf"/>
</dbReference>
<organism evidence="2 3">
    <name type="scientific">Amanita thiersii Skay4041</name>
    <dbReference type="NCBI Taxonomy" id="703135"/>
    <lineage>
        <taxon>Eukaryota</taxon>
        <taxon>Fungi</taxon>
        <taxon>Dikarya</taxon>
        <taxon>Basidiomycota</taxon>
        <taxon>Agaricomycotina</taxon>
        <taxon>Agaricomycetes</taxon>
        <taxon>Agaricomycetidae</taxon>
        <taxon>Agaricales</taxon>
        <taxon>Pluteineae</taxon>
        <taxon>Amanitaceae</taxon>
        <taxon>Amanita</taxon>
    </lineage>
</organism>
<evidence type="ECO:0000313" key="3">
    <source>
        <dbReference type="Proteomes" id="UP000242287"/>
    </source>
</evidence>
<dbReference type="STRING" id="703135.A0A2A9NRU7"/>
<protein>
    <submittedName>
        <fullName evidence="2">Uncharacterized protein</fullName>
    </submittedName>
</protein>
<dbReference type="EMBL" id="KZ302005">
    <property type="protein sequence ID" value="PFH50383.1"/>
    <property type="molecule type" value="Genomic_DNA"/>
</dbReference>
<evidence type="ECO:0000313" key="2">
    <source>
        <dbReference type="EMBL" id="PFH50383.1"/>
    </source>
</evidence>
<evidence type="ECO:0000256" key="1">
    <source>
        <dbReference type="SAM" id="Coils"/>
    </source>
</evidence>
<gene>
    <name evidence="2" type="ORF">AMATHDRAFT_61219</name>
</gene>
<dbReference type="Proteomes" id="UP000242287">
    <property type="component" value="Unassembled WGS sequence"/>
</dbReference>
<feature type="coiled-coil region" evidence="1">
    <location>
        <begin position="49"/>
        <end position="83"/>
    </location>
</feature>
<dbReference type="AlphaFoldDB" id="A0A2A9NRU7"/>
<dbReference type="OrthoDB" id="3248197at2759"/>
<keyword evidence="1" id="KW-0175">Coiled coil</keyword>
<keyword evidence="3" id="KW-1185">Reference proteome</keyword>
<reference evidence="2 3" key="1">
    <citation type="submission" date="2014-02" db="EMBL/GenBank/DDBJ databases">
        <title>Transposable element dynamics among asymbiotic and ectomycorrhizal Amanita fungi.</title>
        <authorList>
            <consortium name="DOE Joint Genome Institute"/>
            <person name="Hess J."/>
            <person name="Skrede I."/>
            <person name="Wolfe B."/>
            <person name="LaButti K."/>
            <person name="Ohm R.A."/>
            <person name="Grigoriev I.V."/>
            <person name="Pringle A."/>
        </authorList>
    </citation>
    <scope>NUCLEOTIDE SEQUENCE [LARGE SCALE GENOMIC DNA]</scope>
    <source>
        <strain evidence="2 3">SKay4041</strain>
    </source>
</reference>
<proteinExistence type="predicted"/>